<dbReference type="GO" id="GO:0016810">
    <property type="term" value="F:hydrolase activity, acting on carbon-nitrogen (but not peptide) bonds"/>
    <property type="evidence" value="ECO:0007669"/>
    <property type="project" value="InterPro"/>
</dbReference>
<feature type="domain" description="Amidohydrolase-related" evidence="1">
    <location>
        <begin position="66"/>
        <end position="418"/>
    </location>
</feature>
<dbReference type="EMBL" id="KB822719">
    <property type="protein sequence ID" value="ETN41804.1"/>
    <property type="molecule type" value="Genomic_DNA"/>
</dbReference>
<evidence type="ECO:0000259" key="1">
    <source>
        <dbReference type="Pfam" id="PF01979"/>
    </source>
</evidence>
<dbReference type="RefSeq" id="XP_008716313.1">
    <property type="nucleotide sequence ID" value="XM_008718091.1"/>
</dbReference>
<dbReference type="FunCoup" id="W2S1F8">
    <property type="interactions" value="11"/>
</dbReference>
<dbReference type="InParanoid" id="W2S1F8"/>
<organism evidence="2 3">
    <name type="scientific">Cyphellophora europaea (strain CBS 101466)</name>
    <name type="common">Phialophora europaea</name>
    <dbReference type="NCBI Taxonomy" id="1220924"/>
    <lineage>
        <taxon>Eukaryota</taxon>
        <taxon>Fungi</taxon>
        <taxon>Dikarya</taxon>
        <taxon>Ascomycota</taxon>
        <taxon>Pezizomycotina</taxon>
        <taxon>Eurotiomycetes</taxon>
        <taxon>Chaetothyriomycetidae</taxon>
        <taxon>Chaetothyriales</taxon>
        <taxon>Cyphellophoraceae</taxon>
        <taxon>Cyphellophora</taxon>
    </lineage>
</organism>
<gene>
    <name evidence="2" type="ORF">HMPREF1541_03741</name>
</gene>
<reference evidence="2 3" key="1">
    <citation type="submission" date="2013-03" db="EMBL/GenBank/DDBJ databases">
        <title>The Genome Sequence of Phialophora europaea CBS 101466.</title>
        <authorList>
            <consortium name="The Broad Institute Genomics Platform"/>
            <person name="Cuomo C."/>
            <person name="de Hoog S."/>
            <person name="Gorbushina A."/>
            <person name="Walker B."/>
            <person name="Young S.K."/>
            <person name="Zeng Q."/>
            <person name="Gargeya S."/>
            <person name="Fitzgerald M."/>
            <person name="Haas B."/>
            <person name="Abouelleil A."/>
            <person name="Allen A.W."/>
            <person name="Alvarado L."/>
            <person name="Arachchi H.M."/>
            <person name="Berlin A.M."/>
            <person name="Chapman S.B."/>
            <person name="Gainer-Dewar J."/>
            <person name="Goldberg J."/>
            <person name="Griggs A."/>
            <person name="Gujja S."/>
            <person name="Hansen M."/>
            <person name="Howarth C."/>
            <person name="Imamovic A."/>
            <person name="Ireland A."/>
            <person name="Larimer J."/>
            <person name="McCowan C."/>
            <person name="Murphy C."/>
            <person name="Pearson M."/>
            <person name="Poon T.W."/>
            <person name="Priest M."/>
            <person name="Roberts A."/>
            <person name="Saif S."/>
            <person name="Shea T."/>
            <person name="Sisk P."/>
            <person name="Sykes S."/>
            <person name="Wortman J."/>
            <person name="Nusbaum C."/>
            <person name="Birren B."/>
        </authorList>
    </citation>
    <scope>NUCLEOTIDE SEQUENCE [LARGE SCALE GENOMIC DNA]</scope>
    <source>
        <strain evidence="2 3">CBS 101466</strain>
    </source>
</reference>
<dbReference type="SUPFAM" id="SSF51556">
    <property type="entry name" value="Metallo-dependent hydrolases"/>
    <property type="match status" value="1"/>
</dbReference>
<name>W2S1F8_CYPE1</name>
<dbReference type="HOGENOM" id="CLU_023620_2_0_1"/>
<accession>W2S1F8</accession>
<dbReference type="CDD" id="cd01299">
    <property type="entry name" value="Met_dep_hydrolase_A"/>
    <property type="match status" value="1"/>
</dbReference>
<protein>
    <recommendedName>
        <fullName evidence="1">Amidohydrolase-related domain-containing protein</fullName>
    </recommendedName>
</protein>
<dbReference type="Proteomes" id="UP000030752">
    <property type="component" value="Unassembled WGS sequence"/>
</dbReference>
<dbReference type="eggNOG" id="ENOG502QRDE">
    <property type="taxonomic scope" value="Eukaryota"/>
</dbReference>
<dbReference type="SUPFAM" id="SSF51338">
    <property type="entry name" value="Composite domain of metallo-dependent hydrolases"/>
    <property type="match status" value="1"/>
</dbReference>
<dbReference type="OrthoDB" id="194468at2759"/>
<proteinExistence type="predicted"/>
<dbReference type="Gene3D" id="2.30.40.10">
    <property type="entry name" value="Urease, subunit C, domain 1"/>
    <property type="match status" value="1"/>
</dbReference>
<evidence type="ECO:0000313" key="2">
    <source>
        <dbReference type="EMBL" id="ETN41804.1"/>
    </source>
</evidence>
<dbReference type="InterPro" id="IPR051781">
    <property type="entry name" value="Metallo-dep_Hydrolase"/>
</dbReference>
<dbReference type="InterPro" id="IPR006680">
    <property type="entry name" value="Amidohydro-rel"/>
</dbReference>
<dbReference type="PANTHER" id="PTHR43135:SF3">
    <property type="entry name" value="ALPHA-D-RIBOSE 1-METHYLPHOSPHONATE 5-TRIPHOSPHATE DIPHOSPHATASE"/>
    <property type="match status" value="1"/>
</dbReference>
<dbReference type="Pfam" id="PF01979">
    <property type="entry name" value="Amidohydro_1"/>
    <property type="match status" value="1"/>
</dbReference>
<dbReference type="InterPro" id="IPR032466">
    <property type="entry name" value="Metal_Hydrolase"/>
</dbReference>
<dbReference type="PANTHER" id="PTHR43135">
    <property type="entry name" value="ALPHA-D-RIBOSE 1-METHYLPHOSPHONATE 5-TRIPHOSPHATE DIPHOSPHATASE"/>
    <property type="match status" value="1"/>
</dbReference>
<dbReference type="STRING" id="1220924.W2S1F8"/>
<dbReference type="InterPro" id="IPR011059">
    <property type="entry name" value="Metal-dep_hydrolase_composite"/>
</dbReference>
<dbReference type="InterPro" id="IPR057744">
    <property type="entry name" value="OTAase-like"/>
</dbReference>
<evidence type="ECO:0000313" key="3">
    <source>
        <dbReference type="Proteomes" id="UP000030752"/>
    </source>
</evidence>
<keyword evidence="3" id="KW-1185">Reference proteome</keyword>
<dbReference type="VEuPathDB" id="FungiDB:HMPREF1541_03741"/>
<dbReference type="GeneID" id="19971080"/>
<dbReference type="AlphaFoldDB" id="W2S1F8"/>
<sequence>MAEVNYDKPWAPTSAVPSITLINASLVDVRQGRIVSNTTITLSNGKIDKVGGNSSESASIDLQGKYICPGLSDCHVHVTGAPGGLSFKTLYNHPASAIHLRASYVLKTMLLRGFTTIRDTGGADAGLRAAVDEGLIPGPRMVIAGRALSQTGGHGDFRDAHDSRTPSCCGDTPSLGRICDGVPQCLEASRDELRRGADFIKIMCGGGMASPNDPLDMLQFTPEEIRAITTTTSYLDTYTTAHAYTPRAIRHAVDNGVLGIEHANFIDVETAELCVAKGVTFTPTLGTYEAFSKAPFDTLLDQQNKEKLRVIVASGRKSLEIMKQTGAKVCYGSDLLGGAHYQQSSGFRLLNQVFSPAEVLRCATINAAEPLRKVGQLGALEAGMVADLLVLDRNPLEDITILERPEETILAIVKDGRVVTSKVEGLEQDALYRGF</sequence>
<dbReference type="Gene3D" id="3.20.20.140">
    <property type="entry name" value="Metal-dependent hydrolases"/>
    <property type="match status" value="1"/>
</dbReference>